<evidence type="ECO:0000313" key="3">
    <source>
        <dbReference type="Proteomes" id="UP000835052"/>
    </source>
</evidence>
<gene>
    <name evidence="2" type="ORF">CAUJ_LOCUS12577</name>
</gene>
<feature type="compositionally biased region" description="Polar residues" evidence="1">
    <location>
        <begin position="171"/>
        <end position="196"/>
    </location>
</feature>
<feature type="region of interest" description="Disordered" evidence="1">
    <location>
        <begin position="163"/>
        <end position="306"/>
    </location>
</feature>
<feature type="compositionally biased region" description="Basic and acidic residues" evidence="1">
    <location>
        <begin position="213"/>
        <end position="234"/>
    </location>
</feature>
<reference evidence="2" key="1">
    <citation type="submission" date="2020-10" db="EMBL/GenBank/DDBJ databases">
        <authorList>
            <person name="Kikuchi T."/>
        </authorList>
    </citation>
    <scope>NUCLEOTIDE SEQUENCE</scope>
    <source>
        <strain evidence="2">NKZ352</strain>
    </source>
</reference>
<dbReference type="AlphaFoldDB" id="A0A8S1HQC0"/>
<feature type="compositionally biased region" description="Polar residues" evidence="1">
    <location>
        <begin position="235"/>
        <end position="261"/>
    </location>
</feature>
<comment type="caution">
    <text evidence="2">The sequence shown here is derived from an EMBL/GenBank/DDBJ whole genome shotgun (WGS) entry which is preliminary data.</text>
</comment>
<keyword evidence="3" id="KW-1185">Reference proteome</keyword>
<evidence type="ECO:0000313" key="2">
    <source>
        <dbReference type="EMBL" id="CAD6196664.1"/>
    </source>
</evidence>
<name>A0A8S1HQC0_9PELO</name>
<feature type="compositionally biased region" description="Polar residues" evidence="1">
    <location>
        <begin position="270"/>
        <end position="282"/>
    </location>
</feature>
<evidence type="ECO:0000256" key="1">
    <source>
        <dbReference type="SAM" id="MobiDB-lite"/>
    </source>
</evidence>
<proteinExistence type="predicted"/>
<sequence length="641" mass="70123">MLLRPLHPGDSILFRNQRRRFTVETDGGDGEFKKTSRLIAGAVSLGLVLDVFKMFLSSLRSVTRGLPELRNARLCHAEHSCQRHHGQSILTTHNDGSFVVISQILISKDGNAPSRTVSSLSHASESSTASRNVAFFLAATTLQRLVDIFYGDSRVSADLLSSEVPSRRVSTHANLQDQQNQSASRSYSSTLTQEDYNASVDGRSSVGSAGKTLEPRRDQKARVSERSNGKDGSHASRSYTETGQSRNTSEVSNSTIKSAATTIGIPNAGESVSTTHGIGSTASAPVVTVGTPGGTTSAASETKSPMSSAFGDQGAAWVSSQSSANKFVANFLSSNPIVPPYVGASRSRPKSERMLALLGDWLFEIVMTVPRNDQSKRNGDVADETVPRKSYTLATSENEQTRRFRTEFFSPLPSFPSASSALCSGDFASLATPNFFHASLSLWVNRRTGIEERHTFGPFFATNTERREDPRRPGKAGLHSFLRIEGSREVVDTAGFILVLNIGVESTYFDLRRLQSSVLWIGGELILEEKLVVLLRKFDLSRLQSSVLPIILEEKSESRVPSEARAVVIWSSSESSYFRNELISGSTVSVYEWSSAPRVVHFLRIRSVDDVSTSKVTSSDELENDSKKRTYSEILIKIKQN</sequence>
<accession>A0A8S1HQC0</accession>
<feature type="compositionally biased region" description="Low complexity" evidence="1">
    <location>
        <begin position="283"/>
        <end position="300"/>
    </location>
</feature>
<organism evidence="2 3">
    <name type="scientific">Caenorhabditis auriculariae</name>
    <dbReference type="NCBI Taxonomy" id="2777116"/>
    <lineage>
        <taxon>Eukaryota</taxon>
        <taxon>Metazoa</taxon>
        <taxon>Ecdysozoa</taxon>
        <taxon>Nematoda</taxon>
        <taxon>Chromadorea</taxon>
        <taxon>Rhabditida</taxon>
        <taxon>Rhabditina</taxon>
        <taxon>Rhabditomorpha</taxon>
        <taxon>Rhabditoidea</taxon>
        <taxon>Rhabditidae</taxon>
        <taxon>Peloderinae</taxon>
        <taxon>Caenorhabditis</taxon>
    </lineage>
</organism>
<dbReference type="EMBL" id="CAJGYM010000077">
    <property type="protein sequence ID" value="CAD6196664.1"/>
    <property type="molecule type" value="Genomic_DNA"/>
</dbReference>
<protein>
    <submittedName>
        <fullName evidence="2">Uncharacterized protein</fullName>
    </submittedName>
</protein>
<dbReference type="Proteomes" id="UP000835052">
    <property type="component" value="Unassembled WGS sequence"/>
</dbReference>